<feature type="region of interest" description="Disordered" evidence="1">
    <location>
        <begin position="777"/>
        <end position="798"/>
    </location>
</feature>
<comment type="caution">
    <text evidence="2">The sequence shown here is derived from an EMBL/GenBank/DDBJ whole genome shotgun (WGS) entry which is preliminary data.</text>
</comment>
<evidence type="ECO:0000313" key="2">
    <source>
        <dbReference type="EMBL" id="MDT0445586.1"/>
    </source>
</evidence>
<reference evidence="3" key="1">
    <citation type="submission" date="2023-07" db="EMBL/GenBank/DDBJ databases">
        <title>30 novel species of actinomycetes from the DSMZ collection.</title>
        <authorList>
            <person name="Nouioui I."/>
        </authorList>
    </citation>
    <scope>NUCLEOTIDE SEQUENCE [LARGE SCALE GENOMIC DNA]</scope>
    <source>
        <strain evidence="3">DSM 41886</strain>
    </source>
</reference>
<feature type="compositionally biased region" description="Basic and acidic residues" evidence="1">
    <location>
        <begin position="48"/>
        <end position="57"/>
    </location>
</feature>
<feature type="compositionally biased region" description="Basic and acidic residues" evidence="1">
    <location>
        <begin position="781"/>
        <end position="790"/>
    </location>
</feature>
<keyword evidence="3" id="KW-1185">Reference proteome</keyword>
<accession>A0ABU2S9D9</accession>
<dbReference type="Proteomes" id="UP001183615">
    <property type="component" value="Unassembled WGS sequence"/>
</dbReference>
<feature type="region of interest" description="Disordered" evidence="1">
    <location>
        <begin position="378"/>
        <end position="413"/>
    </location>
</feature>
<dbReference type="EMBL" id="JAVREV010000014">
    <property type="protein sequence ID" value="MDT0445586.1"/>
    <property type="molecule type" value="Genomic_DNA"/>
</dbReference>
<organism evidence="2 3">
    <name type="scientific">Streptomyces johnsoniae</name>
    <dbReference type="NCBI Taxonomy" id="3075532"/>
    <lineage>
        <taxon>Bacteria</taxon>
        <taxon>Bacillati</taxon>
        <taxon>Actinomycetota</taxon>
        <taxon>Actinomycetes</taxon>
        <taxon>Kitasatosporales</taxon>
        <taxon>Streptomycetaceae</taxon>
        <taxon>Streptomyces</taxon>
    </lineage>
</organism>
<proteinExistence type="predicted"/>
<evidence type="ECO:0000313" key="3">
    <source>
        <dbReference type="Proteomes" id="UP001183615"/>
    </source>
</evidence>
<feature type="region of interest" description="Disordered" evidence="1">
    <location>
        <begin position="42"/>
        <end position="62"/>
    </location>
</feature>
<gene>
    <name evidence="2" type="ORF">RM779_23750</name>
</gene>
<name>A0ABU2S9D9_9ACTN</name>
<evidence type="ECO:0000256" key="1">
    <source>
        <dbReference type="SAM" id="MobiDB-lite"/>
    </source>
</evidence>
<sequence>MTARPALVVPVALDALVVNEALRRQDGFRIWRQNYLALDDFAGPEPGEGDRQSDDPVHSAPGVHLHWTLPRGLRHGVQDQDTGETTYPLVPNRWLVVRFSGATARRARAWVIESDCPHTPYALRAGHPVERSSPYLVSGDTLRAWRASADPHRNARTSNAHQVHIGLAFPHTDATPWTERAGRDPLFLTAMNTGNPYFATYAPHNSNVFSFFDDLSDIASADTLGYQVIGWYSDPDADILAARPPGTAYADQLAHLGWQDPRLTGDPAADAAVVPAARSLYNGLALTVPWDPAATAAPAPDPLHATRDSGALNVAVGTTTEDSFTALVGHALRAGGGEPSGSDMGLIRAFLHNLLTLADEKGGDARVRRSIHGAAFGASSGGHRWTVTPPPDDTPPDDTAGEGTAPRPFTPPSWLTTLNDDQHRLDRHLGELHALQWQLNALWLKNGLADVLFPPPDDAPDQELMQAELDQDRPGSLAHTVSAKTAEALALAAEVPQPASTGRHADAHDALLAGIDAFARARGLAGGARLKAMPAQPFWQSGNPVVSLSGVRPPADATVSDEPLPVRPLTDAAWPAAAAVTVGGTAVTATPGQGPVPVLPGLDALPAEVPRLLTEYFLLDPGNAPALAAATGLPADDIAATLAAHRPADYGWALPALGLDPWAQPWEPLVMEWKAAYHHIPHTVGGRRCWTFDGTDYRCAPGAAIDPEPVTIKGTSPLGPHPRALFAARLKEFVSHHGTAGHREQLDTWLTAIGDWGFLAQELTGFNDRLAARDTGAFRRPTPDDTDHPEIAGLAGYPDAATEDGLPARYRGRVTSVPALPGGESAPFHETRQGQIHLEQVFLYDKFGRVLDVVSPDPKYGGLHDYRSFPLVIDDALAPDTSFTPTVAAVAQLPPRPLQPARLDFDLLDGATGTRVVGTAADPSPIAGWLLPNHLDHSLLLYHPTGRLLGTYRLLTGTDGRRTGQWEPPPDGTLTTLDEVEALAPVIAGLLRSPGLATEANLTAFLDVIDSTLWTTDPLGRRADQDLSVLIGRPLALVPAQLRLTLQGPPIRDTGWAATLNPPPPAFTAHEFAVRLGDQPARDDGLVGFYRTAAGGGYDFDRFDSVTAPDDEQDYITRIGAPGAENAPQDANYLPLTFGDTAPTGLLLLLDPRAAVHATCGITPAVKATVPARHVDDALRRLQAAFRFGPVLTSEHGRTVTFPRPAEKHGTWSWLRPAPVPGPWTPYELIQALPDAPFQDRPTTLQDGLLGFLTEPEQ</sequence>
<dbReference type="RefSeq" id="WP_311619769.1">
    <property type="nucleotide sequence ID" value="NZ_JAVREV010000014.1"/>
</dbReference>
<protein>
    <submittedName>
        <fullName evidence="2">Uncharacterized protein</fullName>
    </submittedName>
</protein>